<proteinExistence type="predicted"/>
<sequence>MSDTNPDNIPMRRDLMRAEAAFKTAVLRIAEFEQPEGEGWALFNIPGNPTRPEDFLTTGIEACDETGRFDNDEDAYRFVLVAESEMHSMALEIHGLADIIRFSLWGDTSRRTPPDQNISTLPGKSMETMPCNAERAFAEMAIEEDDLIGDWIAEARVHAEDMPAIIQRDYLLQACTKLENNAVILARVNTLYDSIAHGDEDHRGWLKEAINNHMAGEDVPTPRGKGGKVYSGADAPIRPSNILSGPTPDLPPIMIICEEMDEAELEDLDDEDVDEVEVYYLRVKQEDGKIARIDFPDTMDPVTSIEEAVTAAMTLGYSPTHYISNGYGPWLISKMG</sequence>
<dbReference type="AlphaFoldDB" id="A0A345YJB6"/>
<keyword evidence="1" id="KW-0614">Plasmid</keyword>
<geneLocation type="plasmid" evidence="1 2">
    <name>unnamed</name>
</geneLocation>
<evidence type="ECO:0000313" key="1">
    <source>
        <dbReference type="EMBL" id="AXK44018.1"/>
    </source>
</evidence>
<gene>
    <name evidence="1" type="ORF">DVR09_16320</name>
</gene>
<dbReference type="Proteomes" id="UP000254508">
    <property type="component" value="Plasmid unnamed"/>
</dbReference>
<keyword evidence="2" id="KW-1185">Reference proteome</keyword>
<accession>A0A345YJB6</accession>
<name>A0A345YJB6_9SPHN</name>
<dbReference type="KEGG" id="err:DVR09_16320"/>
<organism evidence="1 2">
    <name type="scientific">Erythrobacter aureus</name>
    <dbReference type="NCBI Taxonomy" id="2182384"/>
    <lineage>
        <taxon>Bacteria</taxon>
        <taxon>Pseudomonadati</taxon>
        <taxon>Pseudomonadota</taxon>
        <taxon>Alphaproteobacteria</taxon>
        <taxon>Sphingomonadales</taxon>
        <taxon>Erythrobacteraceae</taxon>
        <taxon>Erythrobacter/Porphyrobacter group</taxon>
        <taxon>Erythrobacter</taxon>
    </lineage>
</organism>
<dbReference type="EMBL" id="CP031358">
    <property type="protein sequence ID" value="AXK44018.1"/>
    <property type="molecule type" value="Genomic_DNA"/>
</dbReference>
<protein>
    <submittedName>
        <fullName evidence="1">Uncharacterized protein</fullName>
    </submittedName>
</protein>
<reference evidence="1 2" key="1">
    <citation type="submission" date="2018-07" db="EMBL/GenBank/DDBJ databases">
        <title>Genome sequence of Erythrobacter strain YH-07, an antagonistic bacterium isolated from Yellow Sea.</title>
        <authorList>
            <person name="Tang T."/>
            <person name="Liu Q."/>
            <person name="Sun X."/>
        </authorList>
    </citation>
    <scope>NUCLEOTIDE SEQUENCE [LARGE SCALE GENOMIC DNA]</scope>
    <source>
        <strain evidence="1 2">YH-07</strain>
        <plasmid evidence="1 2">unnamed</plasmid>
    </source>
</reference>
<dbReference type="RefSeq" id="WP_115418331.1">
    <property type="nucleotide sequence ID" value="NZ_CP031358.1"/>
</dbReference>
<evidence type="ECO:0000313" key="2">
    <source>
        <dbReference type="Proteomes" id="UP000254508"/>
    </source>
</evidence>